<feature type="compositionally biased region" description="Polar residues" evidence="1">
    <location>
        <begin position="55"/>
        <end position="78"/>
    </location>
</feature>
<name>A0A395JPI6_9GAMM</name>
<protein>
    <submittedName>
        <fullName evidence="3">Uncharacterized protein DUF2782</fullName>
    </submittedName>
</protein>
<dbReference type="InParanoid" id="A0A395JPI6"/>
<organism evidence="3 4">
    <name type="scientific">Arenicella xantha</name>
    <dbReference type="NCBI Taxonomy" id="644221"/>
    <lineage>
        <taxon>Bacteria</taxon>
        <taxon>Pseudomonadati</taxon>
        <taxon>Pseudomonadota</taxon>
        <taxon>Gammaproteobacteria</taxon>
        <taxon>Arenicellales</taxon>
        <taxon>Arenicellaceae</taxon>
        <taxon>Arenicella</taxon>
    </lineage>
</organism>
<feature type="region of interest" description="Disordered" evidence="1">
    <location>
        <begin position="16"/>
        <end position="133"/>
    </location>
</feature>
<dbReference type="Gene3D" id="2.20.130.30">
    <property type="entry name" value="Protein of unknown function DUF2782"/>
    <property type="match status" value="1"/>
</dbReference>
<feature type="chain" id="PRO_5017259264" evidence="2">
    <location>
        <begin position="21"/>
        <end position="133"/>
    </location>
</feature>
<evidence type="ECO:0000313" key="3">
    <source>
        <dbReference type="EMBL" id="RBP53407.1"/>
    </source>
</evidence>
<comment type="caution">
    <text evidence="3">The sequence shown here is derived from an EMBL/GenBank/DDBJ whole genome shotgun (WGS) entry which is preliminary data.</text>
</comment>
<evidence type="ECO:0000256" key="1">
    <source>
        <dbReference type="SAM" id="MobiDB-lite"/>
    </source>
</evidence>
<evidence type="ECO:0000313" key="4">
    <source>
        <dbReference type="Proteomes" id="UP000253083"/>
    </source>
</evidence>
<accession>A0A395JPI6</accession>
<feature type="compositionally biased region" description="Acidic residues" evidence="1">
    <location>
        <begin position="104"/>
        <end position="121"/>
    </location>
</feature>
<reference evidence="3 4" key="1">
    <citation type="submission" date="2018-06" db="EMBL/GenBank/DDBJ databases">
        <title>Genomic Encyclopedia of Type Strains, Phase IV (KMG-IV): sequencing the most valuable type-strain genomes for metagenomic binning, comparative biology and taxonomic classification.</title>
        <authorList>
            <person name="Goeker M."/>
        </authorList>
    </citation>
    <scope>NUCLEOTIDE SEQUENCE [LARGE SCALE GENOMIC DNA]</scope>
    <source>
        <strain evidence="3 4">DSM 24032</strain>
    </source>
</reference>
<dbReference type="EMBL" id="QNRT01000001">
    <property type="protein sequence ID" value="RBP53407.1"/>
    <property type="molecule type" value="Genomic_DNA"/>
</dbReference>
<feature type="signal peptide" evidence="2">
    <location>
        <begin position="1"/>
        <end position="20"/>
    </location>
</feature>
<proteinExistence type="predicted"/>
<keyword evidence="4" id="KW-1185">Reference proteome</keyword>
<dbReference type="AlphaFoldDB" id="A0A395JPI6"/>
<keyword evidence="2" id="KW-0732">Signal</keyword>
<evidence type="ECO:0000256" key="2">
    <source>
        <dbReference type="SAM" id="SignalP"/>
    </source>
</evidence>
<dbReference type="InterPro" id="IPR021357">
    <property type="entry name" value="DUF2782"/>
</dbReference>
<sequence length="133" mass="14517">MKKQLFIGLVLALSINSATQAETARPPVLGQETKGEPAPQEELSNVDPAPEAKTESTQSAPTDTAQKKSSGAFGTTNVKESRRENGQVYRIELQHSSGRNQYIEETDSDGNIESDSSDIEDTPNLPKWRLGSW</sequence>
<dbReference type="Pfam" id="PF11191">
    <property type="entry name" value="DUF2782"/>
    <property type="match status" value="1"/>
</dbReference>
<dbReference type="Proteomes" id="UP000253083">
    <property type="component" value="Unassembled WGS sequence"/>
</dbReference>
<gene>
    <name evidence="3" type="ORF">DFR28_101793</name>
</gene>
<dbReference type="RefSeq" id="WP_113952977.1">
    <property type="nucleotide sequence ID" value="NZ_QNRT01000001.1"/>
</dbReference>